<evidence type="ECO:0000259" key="4">
    <source>
        <dbReference type="Pfam" id="PF04500"/>
    </source>
</evidence>
<evidence type="ECO:0000256" key="2">
    <source>
        <dbReference type="ARBA" id="ARBA00022771"/>
    </source>
</evidence>
<evidence type="ECO:0000313" key="6">
    <source>
        <dbReference type="Proteomes" id="UP000663880"/>
    </source>
</evidence>
<protein>
    <recommendedName>
        <fullName evidence="4">FLYWCH-type domain-containing protein</fullName>
    </recommendedName>
</protein>
<evidence type="ECO:0000256" key="3">
    <source>
        <dbReference type="ARBA" id="ARBA00022833"/>
    </source>
</evidence>
<dbReference type="OrthoDB" id="7204491at2759"/>
<reference evidence="5" key="1">
    <citation type="submission" date="2021-02" db="EMBL/GenBank/DDBJ databases">
        <authorList>
            <person name="Steward A R."/>
        </authorList>
    </citation>
    <scope>NUCLEOTIDE SEQUENCE</scope>
</reference>
<name>A0A821Q8I4_9NEOP</name>
<keyword evidence="6" id="KW-1185">Reference proteome</keyword>
<feature type="domain" description="FLYWCH-type" evidence="4">
    <location>
        <begin position="33"/>
        <end position="85"/>
    </location>
</feature>
<accession>A0A821Q8I4</accession>
<dbReference type="InterPro" id="IPR007588">
    <property type="entry name" value="Znf_FLYWCH"/>
</dbReference>
<evidence type="ECO:0000313" key="5">
    <source>
        <dbReference type="EMBL" id="CAF4820048.1"/>
    </source>
</evidence>
<dbReference type="Proteomes" id="UP000663880">
    <property type="component" value="Unassembled WGS sequence"/>
</dbReference>
<proteinExistence type="predicted"/>
<dbReference type="GO" id="GO:0008270">
    <property type="term" value="F:zinc ion binding"/>
    <property type="evidence" value="ECO:0007669"/>
    <property type="project" value="UniProtKB-KW"/>
</dbReference>
<keyword evidence="2" id="KW-0863">Zinc-finger</keyword>
<evidence type="ECO:0000256" key="1">
    <source>
        <dbReference type="ARBA" id="ARBA00022723"/>
    </source>
</evidence>
<dbReference type="EMBL" id="CAJOBZ010000008">
    <property type="protein sequence ID" value="CAF4820048.1"/>
    <property type="molecule type" value="Genomic_DNA"/>
</dbReference>
<comment type="caution">
    <text evidence="5">The sequence shown here is derived from an EMBL/GenBank/DDBJ whole genome shotgun (WGS) entry which is preliminary data.</text>
</comment>
<dbReference type="Pfam" id="PF04500">
    <property type="entry name" value="FLYWCH"/>
    <property type="match status" value="1"/>
</dbReference>
<sequence>MINGYTYSHMNSVYWYCSSKSQGSNLEIIKIPTPSGKFLLMVDGYTYNQNNGIHWLCSSFKTQKCRARIRYFEDTVLKVNTDHTHPPPKYYHRRGMYFKV</sequence>
<gene>
    <name evidence="5" type="ORF">PMACD_LOCUS4541</name>
</gene>
<dbReference type="Gene3D" id="2.20.25.240">
    <property type="match status" value="1"/>
</dbReference>
<dbReference type="AlphaFoldDB" id="A0A821Q8I4"/>
<organism evidence="5 6">
    <name type="scientific">Pieris macdunnoughi</name>
    <dbReference type="NCBI Taxonomy" id="345717"/>
    <lineage>
        <taxon>Eukaryota</taxon>
        <taxon>Metazoa</taxon>
        <taxon>Ecdysozoa</taxon>
        <taxon>Arthropoda</taxon>
        <taxon>Hexapoda</taxon>
        <taxon>Insecta</taxon>
        <taxon>Pterygota</taxon>
        <taxon>Neoptera</taxon>
        <taxon>Endopterygota</taxon>
        <taxon>Lepidoptera</taxon>
        <taxon>Glossata</taxon>
        <taxon>Ditrysia</taxon>
        <taxon>Papilionoidea</taxon>
        <taxon>Pieridae</taxon>
        <taxon>Pierinae</taxon>
        <taxon>Pieris</taxon>
    </lineage>
</organism>
<keyword evidence="3" id="KW-0862">Zinc</keyword>
<keyword evidence="1" id="KW-0479">Metal-binding</keyword>